<evidence type="ECO:0000256" key="2">
    <source>
        <dbReference type="SAM" id="SignalP"/>
    </source>
</evidence>
<feature type="chain" id="PRO_5043395233" evidence="2">
    <location>
        <begin position="19"/>
        <end position="600"/>
    </location>
</feature>
<reference evidence="3 4" key="1">
    <citation type="journal article" date="2023" name="BMC Biol.">
        <title>The compact genome of the sponge Oopsacas minuta (Hexactinellida) is lacking key metazoan core genes.</title>
        <authorList>
            <person name="Santini S."/>
            <person name="Schenkelaars Q."/>
            <person name="Jourda C."/>
            <person name="Duchesne M."/>
            <person name="Belahbib H."/>
            <person name="Rocher C."/>
            <person name="Selva M."/>
            <person name="Riesgo A."/>
            <person name="Vervoort M."/>
            <person name="Leys S.P."/>
            <person name="Kodjabachian L."/>
            <person name="Le Bivic A."/>
            <person name="Borchiellini C."/>
            <person name="Claverie J.M."/>
            <person name="Renard E."/>
        </authorList>
    </citation>
    <scope>NUCLEOTIDE SEQUENCE [LARGE SCALE GENOMIC DNA]</scope>
    <source>
        <strain evidence="3">SPO-2</strain>
    </source>
</reference>
<dbReference type="EMBL" id="JAKMXF010000066">
    <property type="protein sequence ID" value="KAI6659220.1"/>
    <property type="molecule type" value="Genomic_DNA"/>
</dbReference>
<comment type="caution">
    <text evidence="3">The sequence shown here is derived from an EMBL/GenBank/DDBJ whole genome shotgun (WGS) entry which is preliminary data.</text>
</comment>
<sequence length="600" mass="67723">MNKCVLFVILLFFSFVNTQYSSKCNIPVFKSHDGYFVDFRFPSESISLIYGNSDLNISSWKEFGSIWKVTKLKNFIDIEFTNPIIISSFAINFCIEEDENDCREYSKTDFSVFKFDYISPGSPGFTRLKPIQYPDGLIKLSILSEGLPNEIGFNQILANYIRITKNYALSGSEESNYLIQLELFGCSPLPDNVLSLNDKVIHYDVSPSFMDYSINILDHGWCNNEACSGLTGTLIDGIMVYRSILASNSNTLNWGNKGQPINIQIFFKDNYNFTNFVVHCISSQNLKNCIPQAIIGGTTQKAKTIFSKGTSHGIFGFSQEGNTLEIQLLVPRGVEFILSEIEIFGEEIVGSENFAQNTLQPQFVSIFISSIFFTITLALIIPLLIAVVIICFKIKKQTVYFPIQQEYFKSQKPTPNTFQTEILRAKDEEKFQNPTRITIDSLDQAPITGDSIKRLDTSVLNNMYERIPTISTLQGNKMRESFKRPNAMDVGISPTPRLKLPEIPIYSIPNKTKATNSLNRPASHEGYLEITDLSVNGISPTFPNSEDENPLYDYIRPRSALLPVNSDSNNSITSPISEYVNSKQKQQQYINMNNNSTTAL</sequence>
<keyword evidence="4" id="KW-1185">Reference proteome</keyword>
<feature type="transmembrane region" description="Helical" evidence="1">
    <location>
        <begin position="363"/>
        <end position="392"/>
    </location>
</feature>
<keyword evidence="1" id="KW-0472">Membrane</keyword>
<evidence type="ECO:0000256" key="1">
    <source>
        <dbReference type="SAM" id="Phobius"/>
    </source>
</evidence>
<feature type="signal peptide" evidence="2">
    <location>
        <begin position="1"/>
        <end position="18"/>
    </location>
</feature>
<keyword evidence="2" id="KW-0732">Signal</keyword>
<accession>A0AAV7KE62</accession>
<evidence type="ECO:0000313" key="3">
    <source>
        <dbReference type="EMBL" id="KAI6659220.1"/>
    </source>
</evidence>
<dbReference type="AlphaFoldDB" id="A0AAV7KE62"/>
<organism evidence="3 4">
    <name type="scientific">Oopsacas minuta</name>
    <dbReference type="NCBI Taxonomy" id="111878"/>
    <lineage>
        <taxon>Eukaryota</taxon>
        <taxon>Metazoa</taxon>
        <taxon>Porifera</taxon>
        <taxon>Hexactinellida</taxon>
        <taxon>Hexasterophora</taxon>
        <taxon>Lyssacinosida</taxon>
        <taxon>Leucopsacidae</taxon>
        <taxon>Oopsacas</taxon>
    </lineage>
</organism>
<evidence type="ECO:0000313" key="4">
    <source>
        <dbReference type="Proteomes" id="UP001165289"/>
    </source>
</evidence>
<protein>
    <submittedName>
        <fullName evidence="3">Uncharacterized protein</fullName>
    </submittedName>
</protein>
<name>A0AAV7KE62_9METZ</name>
<gene>
    <name evidence="3" type="ORF">LOD99_14893</name>
</gene>
<keyword evidence="1" id="KW-0812">Transmembrane</keyword>
<dbReference type="Proteomes" id="UP001165289">
    <property type="component" value="Unassembled WGS sequence"/>
</dbReference>
<proteinExistence type="predicted"/>
<keyword evidence="1" id="KW-1133">Transmembrane helix</keyword>